<dbReference type="PANTHER" id="PTHR46331">
    <property type="entry name" value="VALACYCLOVIR HYDROLASE"/>
    <property type="match status" value="1"/>
</dbReference>
<dbReference type="Proteomes" id="UP000285860">
    <property type="component" value="Unassembled WGS sequence"/>
</dbReference>
<evidence type="ECO:0000313" key="2">
    <source>
        <dbReference type="EMBL" id="RKK62105.1"/>
    </source>
</evidence>
<comment type="caution">
    <text evidence="3">The sequence shown here is derived from an EMBL/GenBank/DDBJ whole genome shotgun (WGS) entry which is preliminary data.</text>
</comment>
<accession>A0A420P031</accession>
<evidence type="ECO:0000313" key="4">
    <source>
        <dbReference type="Proteomes" id="UP000285084"/>
    </source>
</evidence>
<reference evidence="4 5" key="1">
    <citation type="journal article" date="2018" name="Sci. Rep.">
        <title>Characterisation of pathogen-specific regions and novel effector candidates in Fusarium oxysporum f. sp. cepae.</title>
        <authorList>
            <person name="Armitage A.D."/>
            <person name="Taylor A."/>
            <person name="Sobczyk M.K."/>
            <person name="Baxter L."/>
            <person name="Greenfield B.P."/>
            <person name="Bates H.J."/>
            <person name="Wilson F."/>
            <person name="Jackson A.C."/>
            <person name="Ott S."/>
            <person name="Harrison R.J."/>
            <person name="Clarkson J.P."/>
        </authorList>
    </citation>
    <scope>NUCLEOTIDE SEQUENCE [LARGE SCALE GENOMIC DNA]</scope>
    <source>
        <strain evidence="2 4">Fo_A13</strain>
        <strain evidence="3 5">Fo_A28</strain>
    </source>
</reference>
<proteinExistence type="predicted"/>
<dbReference type="Gene3D" id="3.40.50.1820">
    <property type="entry name" value="alpha/beta hydrolase"/>
    <property type="match status" value="1"/>
</dbReference>
<dbReference type="GO" id="GO:0017171">
    <property type="term" value="F:serine hydrolase activity"/>
    <property type="evidence" value="ECO:0007669"/>
    <property type="project" value="TreeGrafter"/>
</dbReference>
<dbReference type="AlphaFoldDB" id="A0A420P031"/>
<dbReference type="InterPro" id="IPR000073">
    <property type="entry name" value="AB_hydrolase_1"/>
</dbReference>
<evidence type="ECO:0000313" key="5">
    <source>
        <dbReference type="Proteomes" id="UP000285860"/>
    </source>
</evidence>
<sequence>MPELTVPGAVLHYETFGTEGPLLLFIPGADGRGSVFHPVAQFLAAHFIVVCWDRRGYSQSFLVGQQDFQHRLQTDADDAQRLIAHLSRNETAFVFGTSSGAVVAQQLLASHPECVAKLIAHEPPAFSVLPQEFQVQAHGLINHVYDTYRAHGPDAAMETFTSGLSEGPDAKMMRHCMDAKRGSEIRANCLFWFEFELRQYTGASVDIEALVKAKQKLILVAGEDSGDGPGVGPIKAIAGQTGKEVLRIPGGHLGFLVVPKLFAKKLLELLSQ</sequence>
<dbReference type="InterPro" id="IPR029058">
    <property type="entry name" value="AB_hydrolase_fold"/>
</dbReference>
<organism evidence="3 5">
    <name type="scientific">Fusarium oxysporum</name>
    <name type="common">Fusarium vascular wilt</name>
    <dbReference type="NCBI Taxonomy" id="5507"/>
    <lineage>
        <taxon>Eukaryota</taxon>
        <taxon>Fungi</taxon>
        <taxon>Dikarya</taxon>
        <taxon>Ascomycota</taxon>
        <taxon>Pezizomycotina</taxon>
        <taxon>Sordariomycetes</taxon>
        <taxon>Hypocreomycetidae</taxon>
        <taxon>Hypocreales</taxon>
        <taxon>Nectriaceae</taxon>
        <taxon>Fusarium</taxon>
        <taxon>Fusarium oxysporum species complex</taxon>
    </lineage>
</organism>
<dbReference type="SUPFAM" id="SSF53474">
    <property type="entry name" value="alpha/beta-Hydrolases"/>
    <property type="match status" value="1"/>
</dbReference>
<dbReference type="PANTHER" id="PTHR46331:SF2">
    <property type="entry name" value="VALACYCLOVIR HYDROLASE"/>
    <property type="match status" value="1"/>
</dbReference>
<protein>
    <recommendedName>
        <fullName evidence="1">AB hydrolase-1 domain-containing protein</fullName>
    </recommendedName>
</protein>
<dbReference type="EMBL" id="MRCY01000460">
    <property type="protein sequence ID" value="RKK85904.1"/>
    <property type="molecule type" value="Genomic_DNA"/>
</dbReference>
<evidence type="ECO:0000313" key="3">
    <source>
        <dbReference type="EMBL" id="RKK85904.1"/>
    </source>
</evidence>
<dbReference type="EMBL" id="MRCX01000632">
    <property type="protein sequence ID" value="RKK62105.1"/>
    <property type="molecule type" value="Genomic_DNA"/>
</dbReference>
<evidence type="ECO:0000259" key="1">
    <source>
        <dbReference type="Pfam" id="PF12697"/>
    </source>
</evidence>
<dbReference type="Proteomes" id="UP000285084">
    <property type="component" value="Unassembled WGS sequence"/>
</dbReference>
<gene>
    <name evidence="3" type="ORF">BFJ68_g17205</name>
    <name evidence="2" type="ORF">BFJ69_g17052</name>
</gene>
<feature type="domain" description="AB hydrolase-1" evidence="1">
    <location>
        <begin position="23"/>
        <end position="263"/>
    </location>
</feature>
<name>A0A420P031_FUSOX</name>
<dbReference type="Pfam" id="PF12697">
    <property type="entry name" value="Abhydrolase_6"/>
    <property type="match status" value="1"/>
</dbReference>